<evidence type="ECO:0000259" key="2">
    <source>
        <dbReference type="PROSITE" id="PS50102"/>
    </source>
</evidence>
<dbReference type="RefSeq" id="XP_003062578.1">
    <property type="nucleotide sequence ID" value="XM_003062532.1"/>
</dbReference>
<dbReference type="GeneID" id="9687789"/>
<dbReference type="PANTHER" id="PTHR32343">
    <property type="entry name" value="SERINE/ARGININE-RICH SPLICING FACTOR"/>
    <property type="match status" value="1"/>
</dbReference>
<dbReference type="CDD" id="cd12225">
    <property type="entry name" value="RRM1_2_CID8_like"/>
    <property type="match status" value="1"/>
</dbReference>
<feature type="domain" description="RRM" evidence="2">
    <location>
        <begin position="12"/>
        <end position="85"/>
    </location>
</feature>
<dbReference type="SUPFAM" id="SSF54928">
    <property type="entry name" value="RNA-binding domain, RBD"/>
    <property type="match status" value="1"/>
</dbReference>
<dbReference type="Proteomes" id="UP000001876">
    <property type="component" value="Unassembled WGS sequence"/>
</dbReference>
<dbReference type="KEGG" id="mpp:MICPUCDRAFT_42152"/>
<accession>C1N3B1</accession>
<protein>
    <submittedName>
        <fullName evidence="3">Predicted protein</fullName>
    </submittedName>
</protein>
<dbReference type="OrthoDB" id="7763451at2759"/>
<dbReference type="Pfam" id="PF00076">
    <property type="entry name" value="RRM_1"/>
    <property type="match status" value="1"/>
</dbReference>
<keyword evidence="1" id="KW-0694">RNA-binding</keyword>
<evidence type="ECO:0000256" key="1">
    <source>
        <dbReference type="PROSITE-ProRule" id="PRU00176"/>
    </source>
</evidence>
<proteinExistence type="predicted"/>
<dbReference type="PROSITE" id="PS50102">
    <property type="entry name" value="RRM"/>
    <property type="match status" value="1"/>
</dbReference>
<evidence type="ECO:0000313" key="4">
    <source>
        <dbReference type="Proteomes" id="UP000001876"/>
    </source>
</evidence>
<sequence>MSRASDQEKISRTVHVGGIRGLDNGEITERDVAEFFSQQGPVVAVRVHARSAWVEFADDASTMAALNLDGVTTGGHNLRVNRSKTAINTNALLERTREASIAAARAVTGVAPVAPGHPGTREAAAYAAYYAQQQQQQQQQQSVLVQGAPYVPEQAPAPAGYLQTGPQMGYAQQTGYGYGYAHGYGYAAPGTGTGMPGTGMAPGYYGYPPGVAPTGGGAQKVTYNVLPPPPPPPPR</sequence>
<dbReference type="SMART" id="SM00360">
    <property type="entry name" value="RRM"/>
    <property type="match status" value="1"/>
</dbReference>
<gene>
    <name evidence="3" type="ORF">MICPUCDRAFT_42152</name>
</gene>
<dbReference type="InterPro" id="IPR035979">
    <property type="entry name" value="RBD_domain_sf"/>
</dbReference>
<dbReference type="PANTHER" id="PTHR32343:SF22">
    <property type="entry name" value="LD29830P"/>
    <property type="match status" value="1"/>
</dbReference>
<dbReference type="Gene3D" id="3.30.70.330">
    <property type="match status" value="1"/>
</dbReference>
<keyword evidence="4" id="KW-1185">Reference proteome</keyword>
<dbReference type="GO" id="GO:0003723">
    <property type="term" value="F:RNA binding"/>
    <property type="evidence" value="ECO:0007669"/>
    <property type="project" value="UniProtKB-UniRule"/>
</dbReference>
<evidence type="ECO:0000313" key="3">
    <source>
        <dbReference type="EMBL" id="EEH53397.1"/>
    </source>
</evidence>
<dbReference type="AlphaFoldDB" id="C1N3B1"/>
<name>C1N3B1_MICPC</name>
<dbReference type="STRING" id="564608.C1N3B1"/>
<reference evidence="3 4" key="1">
    <citation type="journal article" date="2009" name="Science">
        <title>Green evolution and dynamic adaptations revealed by genomes of the marine picoeukaryotes Micromonas.</title>
        <authorList>
            <person name="Worden A.Z."/>
            <person name="Lee J.H."/>
            <person name="Mock T."/>
            <person name="Rouze P."/>
            <person name="Simmons M.P."/>
            <person name="Aerts A.L."/>
            <person name="Allen A.E."/>
            <person name="Cuvelier M.L."/>
            <person name="Derelle E."/>
            <person name="Everett M.V."/>
            <person name="Foulon E."/>
            <person name="Grimwood J."/>
            <person name="Gundlach H."/>
            <person name="Henrissat B."/>
            <person name="Napoli C."/>
            <person name="McDonald S.M."/>
            <person name="Parker M.S."/>
            <person name="Rombauts S."/>
            <person name="Salamov A."/>
            <person name="Von Dassow P."/>
            <person name="Badger J.H."/>
            <person name="Coutinho P.M."/>
            <person name="Demir E."/>
            <person name="Dubchak I."/>
            <person name="Gentemann C."/>
            <person name="Eikrem W."/>
            <person name="Gready J.E."/>
            <person name="John U."/>
            <person name="Lanier W."/>
            <person name="Lindquist E.A."/>
            <person name="Lucas S."/>
            <person name="Mayer K.F."/>
            <person name="Moreau H."/>
            <person name="Not F."/>
            <person name="Otillar R."/>
            <person name="Panaud O."/>
            <person name="Pangilinan J."/>
            <person name="Paulsen I."/>
            <person name="Piegu B."/>
            <person name="Poliakov A."/>
            <person name="Robbens S."/>
            <person name="Schmutz J."/>
            <person name="Toulza E."/>
            <person name="Wyss T."/>
            <person name="Zelensky A."/>
            <person name="Zhou K."/>
            <person name="Armbrust E.V."/>
            <person name="Bhattacharya D."/>
            <person name="Goodenough U.W."/>
            <person name="Van de Peer Y."/>
            <person name="Grigoriev I.V."/>
        </authorList>
    </citation>
    <scope>NUCLEOTIDE SEQUENCE [LARGE SCALE GENOMIC DNA]</scope>
    <source>
        <strain evidence="3 4">CCMP1545</strain>
    </source>
</reference>
<dbReference type="InterPro" id="IPR012677">
    <property type="entry name" value="Nucleotide-bd_a/b_plait_sf"/>
</dbReference>
<dbReference type="InterPro" id="IPR000504">
    <property type="entry name" value="RRM_dom"/>
</dbReference>
<dbReference type="EMBL" id="GG663746">
    <property type="protein sequence ID" value="EEH53397.1"/>
    <property type="molecule type" value="Genomic_DNA"/>
</dbReference>
<organism evidence="4">
    <name type="scientific">Micromonas pusilla (strain CCMP1545)</name>
    <name type="common">Picoplanktonic green alga</name>
    <dbReference type="NCBI Taxonomy" id="564608"/>
    <lineage>
        <taxon>Eukaryota</taxon>
        <taxon>Viridiplantae</taxon>
        <taxon>Chlorophyta</taxon>
        <taxon>Mamiellophyceae</taxon>
        <taxon>Mamiellales</taxon>
        <taxon>Mamiellaceae</taxon>
        <taxon>Micromonas</taxon>
    </lineage>
</organism>